<dbReference type="Pfam" id="PF00300">
    <property type="entry name" value="His_Phos_1"/>
    <property type="match status" value="1"/>
</dbReference>
<evidence type="ECO:0000256" key="1">
    <source>
        <dbReference type="PIRSR" id="PIRSR613078-3"/>
    </source>
</evidence>
<dbReference type="GO" id="GO:0016791">
    <property type="term" value="F:phosphatase activity"/>
    <property type="evidence" value="ECO:0007669"/>
    <property type="project" value="TreeGrafter"/>
</dbReference>
<dbReference type="PANTHER" id="PTHR48100">
    <property type="entry name" value="BROAD-SPECIFICITY PHOSPHATASE YOR283W-RELATED"/>
    <property type="match status" value="1"/>
</dbReference>
<evidence type="ECO:0000313" key="3">
    <source>
        <dbReference type="Proteomes" id="UP000183104"/>
    </source>
</evidence>
<dbReference type="PATRIC" id="fig|381306.5.peg.1579"/>
<dbReference type="Gene3D" id="3.40.50.1240">
    <property type="entry name" value="Phosphoglycerate mutase-like"/>
    <property type="match status" value="1"/>
</dbReference>
<dbReference type="EMBL" id="FMUN01000001">
    <property type="protein sequence ID" value="SCX78750.1"/>
    <property type="molecule type" value="Genomic_DNA"/>
</dbReference>
<dbReference type="Proteomes" id="UP000183104">
    <property type="component" value="Unassembled WGS sequence"/>
</dbReference>
<proteinExistence type="predicted"/>
<sequence length="202" mass="22312">MDQTATTIDLIRHGEPEGGRMFRGRTDHPLSEKGWGQMRLASAGEAGWEVVVSSPMLRCSEFAEELSRARGLDLKYEHRLREMDFGEWDGRTAEDILANGPGDLSAFWADPPNAQAPGGEALQDFAERVAAGWEDLVRQHAGRHVLVVGHGGAMRVLIAHVMGMPLSNLFRMEVPYACRTRIRADIDGREVNARLVSHGVIT</sequence>
<dbReference type="InterPro" id="IPR013078">
    <property type="entry name" value="His_Pase_superF_clade-1"/>
</dbReference>
<organism evidence="2 3">
    <name type="scientific">Thiohalorhabdus denitrificans</name>
    <dbReference type="NCBI Taxonomy" id="381306"/>
    <lineage>
        <taxon>Bacteria</taxon>
        <taxon>Pseudomonadati</taxon>
        <taxon>Pseudomonadota</taxon>
        <taxon>Gammaproteobacteria</taxon>
        <taxon>Thiohalorhabdales</taxon>
        <taxon>Thiohalorhabdaceae</taxon>
        <taxon>Thiohalorhabdus</taxon>
    </lineage>
</organism>
<evidence type="ECO:0000313" key="2">
    <source>
        <dbReference type="EMBL" id="SCX78750.1"/>
    </source>
</evidence>
<dbReference type="InterPro" id="IPR050275">
    <property type="entry name" value="PGM_Phosphatase"/>
</dbReference>
<dbReference type="CDD" id="cd07067">
    <property type="entry name" value="HP_PGM_like"/>
    <property type="match status" value="1"/>
</dbReference>
<feature type="site" description="Transition state stabilizer" evidence="1">
    <location>
        <position position="150"/>
    </location>
</feature>
<dbReference type="SMART" id="SM00855">
    <property type="entry name" value="PGAM"/>
    <property type="match status" value="1"/>
</dbReference>
<dbReference type="SUPFAM" id="SSF53254">
    <property type="entry name" value="Phosphoglycerate mutase-like"/>
    <property type="match status" value="1"/>
</dbReference>
<gene>
    <name evidence="2" type="ORF">SAMN05661077_0428</name>
</gene>
<dbReference type="RefSeq" id="WP_054966888.1">
    <property type="nucleotide sequence ID" value="NZ_FMUN01000001.1"/>
</dbReference>
<protein>
    <submittedName>
        <fullName evidence="2">Alpha-ribazole phosphatase</fullName>
    </submittedName>
</protein>
<dbReference type="STRING" id="381306.AN478_12140"/>
<dbReference type="AlphaFoldDB" id="A0A0P9C775"/>
<keyword evidence="3" id="KW-1185">Reference proteome</keyword>
<dbReference type="PANTHER" id="PTHR48100:SF1">
    <property type="entry name" value="HISTIDINE PHOSPHATASE FAMILY PROTEIN-RELATED"/>
    <property type="match status" value="1"/>
</dbReference>
<name>A0A0P9C775_9GAMM</name>
<dbReference type="GO" id="GO:0005737">
    <property type="term" value="C:cytoplasm"/>
    <property type="evidence" value="ECO:0007669"/>
    <property type="project" value="TreeGrafter"/>
</dbReference>
<dbReference type="InterPro" id="IPR029033">
    <property type="entry name" value="His_PPase_superfam"/>
</dbReference>
<dbReference type="PIRSF" id="PIRSF000709">
    <property type="entry name" value="6PFK_2-Ptase"/>
    <property type="match status" value="1"/>
</dbReference>
<dbReference type="OrthoDB" id="9783269at2"/>
<accession>A0A0P9C775</accession>
<reference evidence="3" key="1">
    <citation type="submission" date="2016-10" db="EMBL/GenBank/DDBJ databases">
        <authorList>
            <person name="Varghese N."/>
        </authorList>
    </citation>
    <scope>NUCLEOTIDE SEQUENCE [LARGE SCALE GENOMIC DNA]</scope>
    <source>
        <strain evidence="3">HL 19</strain>
    </source>
</reference>